<reference evidence="2 3" key="1">
    <citation type="submission" date="2018-04" db="EMBL/GenBank/DDBJ databases">
        <authorList>
            <person name="Zhang X."/>
            <person name="Yuan J."/>
            <person name="Li F."/>
            <person name="Xiang J."/>
        </authorList>
    </citation>
    <scope>NUCLEOTIDE SEQUENCE [LARGE SCALE GENOMIC DNA]</scope>
    <source>
        <tissue evidence="2">Muscle</tissue>
    </source>
</reference>
<feature type="compositionally biased region" description="Basic residues" evidence="1">
    <location>
        <begin position="97"/>
        <end position="106"/>
    </location>
</feature>
<protein>
    <submittedName>
        <fullName evidence="2">Uncharacterized protein</fullName>
    </submittedName>
</protein>
<dbReference type="Proteomes" id="UP000283509">
    <property type="component" value="Unassembled WGS sequence"/>
</dbReference>
<comment type="caution">
    <text evidence="2">The sequence shown here is derived from an EMBL/GenBank/DDBJ whole genome shotgun (WGS) entry which is preliminary data.</text>
</comment>
<gene>
    <name evidence="2" type="ORF">C7M84_022135</name>
</gene>
<feature type="region of interest" description="Disordered" evidence="1">
    <location>
        <begin position="97"/>
        <end position="148"/>
    </location>
</feature>
<accession>A0A3R7PF35</accession>
<reference evidence="2 3" key="2">
    <citation type="submission" date="2019-01" db="EMBL/GenBank/DDBJ databases">
        <title>The decoding of complex shrimp genome reveals the adaptation for benthos swimmer, frequently molting mechanism and breeding impact on genome.</title>
        <authorList>
            <person name="Sun Y."/>
            <person name="Gao Y."/>
            <person name="Yu Y."/>
        </authorList>
    </citation>
    <scope>NUCLEOTIDE SEQUENCE [LARGE SCALE GENOMIC DNA]</scope>
    <source>
        <tissue evidence="2">Muscle</tissue>
    </source>
</reference>
<evidence type="ECO:0000313" key="2">
    <source>
        <dbReference type="EMBL" id="ROT84666.1"/>
    </source>
</evidence>
<feature type="compositionally biased region" description="Low complexity" evidence="1">
    <location>
        <begin position="22"/>
        <end position="32"/>
    </location>
</feature>
<feature type="compositionally biased region" description="Low complexity" evidence="1">
    <location>
        <begin position="119"/>
        <end position="131"/>
    </location>
</feature>
<evidence type="ECO:0000256" key="1">
    <source>
        <dbReference type="SAM" id="MobiDB-lite"/>
    </source>
</evidence>
<dbReference type="AlphaFoldDB" id="A0A3R7PF35"/>
<name>A0A3R7PF35_PENVA</name>
<organism evidence="2 3">
    <name type="scientific">Penaeus vannamei</name>
    <name type="common">Whiteleg shrimp</name>
    <name type="synonym">Litopenaeus vannamei</name>
    <dbReference type="NCBI Taxonomy" id="6689"/>
    <lineage>
        <taxon>Eukaryota</taxon>
        <taxon>Metazoa</taxon>
        <taxon>Ecdysozoa</taxon>
        <taxon>Arthropoda</taxon>
        <taxon>Crustacea</taxon>
        <taxon>Multicrustacea</taxon>
        <taxon>Malacostraca</taxon>
        <taxon>Eumalacostraca</taxon>
        <taxon>Eucarida</taxon>
        <taxon>Decapoda</taxon>
        <taxon>Dendrobranchiata</taxon>
        <taxon>Penaeoidea</taxon>
        <taxon>Penaeidae</taxon>
        <taxon>Penaeus</taxon>
    </lineage>
</organism>
<feature type="region of interest" description="Disordered" evidence="1">
    <location>
        <begin position="1"/>
        <end position="40"/>
    </location>
</feature>
<keyword evidence="3" id="KW-1185">Reference proteome</keyword>
<evidence type="ECO:0000313" key="3">
    <source>
        <dbReference type="Proteomes" id="UP000283509"/>
    </source>
</evidence>
<proteinExistence type="predicted"/>
<sequence length="171" mass="19059">MSETRPSVNPAGASANKNVCESPSHSSKAPCSSPKPPSRLNHKLCSATAYDPEASITGLYTGPYFDPLAPRNLTAHLGDRARCPAQYDSWGTSRIHHTTHNQHQHTRNNPLHQTQHPLNHTTSPPTNTQTPHPHHTTPTPPPQHPPHSSVLERHLERFVSLVHERSYRLEF</sequence>
<dbReference type="EMBL" id="QCYY01000514">
    <property type="protein sequence ID" value="ROT84666.1"/>
    <property type="molecule type" value="Genomic_DNA"/>
</dbReference>